<dbReference type="GO" id="GO:0005829">
    <property type="term" value="C:cytosol"/>
    <property type="evidence" value="ECO:0007669"/>
    <property type="project" value="TreeGrafter"/>
</dbReference>
<name>A0A813B2G5_9DINO</name>
<gene>
    <name evidence="3" type="ORF">SNEC2469_LOCUS29354</name>
</gene>
<dbReference type="InterPro" id="IPR039261">
    <property type="entry name" value="FNR_nucleotide-bd"/>
</dbReference>
<dbReference type="PANTHER" id="PTHR19384:SF17">
    <property type="entry name" value="NADPH--CYTOCHROME P450 REDUCTASE"/>
    <property type="match status" value="1"/>
</dbReference>
<keyword evidence="1" id="KW-0285">Flavoprotein</keyword>
<evidence type="ECO:0000313" key="3">
    <source>
        <dbReference type="EMBL" id="CAE7887134.1"/>
    </source>
</evidence>
<evidence type="ECO:0000256" key="1">
    <source>
        <dbReference type="ARBA" id="ARBA00022630"/>
    </source>
</evidence>
<accession>A0A813B2G5</accession>
<proteinExistence type="predicted"/>
<protein>
    <recommendedName>
        <fullName evidence="2">NADPH--hemoprotein reductase</fullName>
        <ecNumber evidence="2">1.6.2.4</ecNumber>
    </recommendedName>
</protein>
<dbReference type="OrthoDB" id="1856718at2759"/>
<reference evidence="3" key="1">
    <citation type="submission" date="2021-02" db="EMBL/GenBank/DDBJ databases">
        <authorList>
            <person name="Dougan E. K."/>
            <person name="Rhodes N."/>
            <person name="Thang M."/>
            <person name="Chan C."/>
        </authorList>
    </citation>
    <scope>NUCLEOTIDE SEQUENCE</scope>
</reference>
<keyword evidence="4" id="KW-1185">Reference proteome</keyword>
<organism evidence="3 4">
    <name type="scientific">Symbiodinium necroappetens</name>
    <dbReference type="NCBI Taxonomy" id="1628268"/>
    <lineage>
        <taxon>Eukaryota</taxon>
        <taxon>Sar</taxon>
        <taxon>Alveolata</taxon>
        <taxon>Dinophyceae</taxon>
        <taxon>Suessiales</taxon>
        <taxon>Symbiodiniaceae</taxon>
        <taxon>Symbiodinium</taxon>
    </lineage>
</organism>
<dbReference type="SUPFAM" id="SSF52343">
    <property type="entry name" value="Ferredoxin reductase-like, C-terminal NADP-linked domain"/>
    <property type="match status" value="1"/>
</dbReference>
<dbReference type="AlphaFoldDB" id="A0A813B2G5"/>
<dbReference type="GO" id="GO:0050660">
    <property type="term" value="F:flavin adenine dinucleotide binding"/>
    <property type="evidence" value="ECO:0007669"/>
    <property type="project" value="TreeGrafter"/>
</dbReference>
<dbReference type="PANTHER" id="PTHR19384">
    <property type="entry name" value="NITRIC OXIDE SYNTHASE-RELATED"/>
    <property type="match status" value="1"/>
</dbReference>
<dbReference type="GO" id="GO:0010181">
    <property type="term" value="F:FMN binding"/>
    <property type="evidence" value="ECO:0007669"/>
    <property type="project" value="TreeGrafter"/>
</dbReference>
<dbReference type="EC" id="1.6.2.4" evidence="2"/>
<dbReference type="EMBL" id="CAJNJA010065856">
    <property type="protein sequence ID" value="CAE7887134.1"/>
    <property type="molecule type" value="Genomic_DNA"/>
</dbReference>
<dbReference type="Gene3D" id="3.40.50.80">
    <property type="entry name" value="Nucleotide-binding domain of ferredoxin-NADP reductase (FNR) module"/>
    <property type="match status" value="1"/>
</dbReference>
<dbReference type="GO" id="GO:0003958">
    <property type="term" value="F:NADPH-hemoprotein reductase activity"/>
    <property type="evidence" value="ECO:0007669"/>
    <property type="project" value="UniProtKB-EC"/>
</dbReference>
<evidence type="ECO:0000313" key="4">
    <source>
        <dbReference type="Proteomes" id="UP000601435"/>
    </source>
</evidence>
<evidence type="ECO:0000256" key="2">
    <source>
        <dbReference type="ARBA" id="ARBA00023797"/>
    </source>
</evidence>
<dbReference type="Proteomes" id="UP000601435">
    <property type="component" value="Unassembled WGS sequence"/>
</dbReference>
<comment type="caution">
    <text evidence="3">The sequence shown here is derived from an EMBL/GenBank/DDBJ whole genome shotgun (WGS) entry which is preliminary data.</text>
</comment>
<sequence length="59" mass="6739">MLNQGGHFYVCGSARQVPEDIYTAMKEVMMAHERCPEEEAEAILSNLKMEGRYTVEAWS</sequence>